<keyword evidence="2" id="KW-0521">NADP</keyword>
<reference evidence="4 5" key="1">
    <citation type="journal article" date="2016" name="Genome Biol. Evol.">
        <title>Divergent and convergent evolution of fungal pathogenicity.</title>
        <authorList>
            <person name="Shang Y."/>
            <person name="Xiao G."/>
            <person name="Zheng P."/>
            <person name="Cen K."/>
            <person name="Zhan S."/>
            <person name="Wang C."/>
        </authorList>
    </citation>
    <scope>NUCLEOTIDE SEQUENCE [LARGE SCALE GENOMIC DNA]</scope>
    <source>
        <strain evidence="4 5">RCEF 2490</strain>
    </source>
</reference>
<dbReference type="InterPro" id="IPR051164">
    <property type="entry name" value="NmrA-like_oxidored"/>
</dbReference>
<dbReference type="SUPFAM" id="SSF51735">
    <property type="entry name" value="NAD(P)-binding Rossmann-fold domains"/>
    <property type="match status" value="1"/>
</dbReference>
<dbReference type="InterPro" id="IPR008030">
    <property type="entry name" value="NmrA-like"/>
</dbReference>
<feature type="domain" description="NmrA-like" evidence="3">
    <location>
        <begin position="2"/>
        <end position="286"/>
    </location>
</feature>
<sequence>MSKILTVFGATGNQGGSVIEAVLADPALSQEYKIRGVTRDVSKAAARALAAKGVEMIEADMSSADAAAPAVEGAHTVFIVTNFWETLSEAVEVSQGKAVTDASKAAGVKHIIFSSAINVSEASDGRLVHLRHFDGKAEVERYIRQSGVYSTFIQPGVFMSGFHNAFFRKQEDGGFRWAMPEGVKLHEAQLPLIDAAVDTGIFVKAALKLSSDADGKVILAATDYYTPTRIIAEFAEGYGQTVSYVEVPHETYKSFLPPPAAQELLETMLLLQDPGYYAGADLKPSLELLGADAPTTWKAFVERNRAKWE</sequence>
<protein>
    <submittedName>
        <fullName evidence="4">NmrA family transcriptional regulator</fullName>
    </submittedName>
</protein>
<dbReference type="Gene3D" id="3.40.50.720">
    <property type="entry name" value="NAD(P)-binding Rossmann-like Domain"/>
    <property type="match status" value="1"/>
</dbReference>
<name>A0A168CHY0_9HYPO</name>
<dbReference type="Gene3D" id="3.90.25.10">
    <property type="entry name" value="UDP-galactose 4-epimerase, domain 1"/>
    <property type="match status" value="1"/>
</dbReference>
<evidence type="ECO:0000313" key="4">
    <source>
        <dbReference type="EMBL" id="KZZ96626.1"/>
    </source>
</evidence>
<evidence type="ECO:0000256" key="2">
    <source>
        <dbReference type="ARBA" id="ARBA00022857"/>
    </source>
</evidence>
<organism evidence="4 5">
    <name type="scientific">Moelleriella libera RCEF 2490</name>
    <dbReference type="NCBI Taxonomy" id="1081109"/>
    <lineage>
        <taxon>Eukaryota</taxon>
        <taxon>Fungi</taxon>
        <taxon>Dikarya</taxon>
        <taxon>Ascomycota</taxon>
        <taxon>Pezizomycotina</taxon>
        <taxon>Sordariomycetes</taxon>
        <taxon>Hypocreomycetidae</taxon>
        <taxon>Hypocreales</taxon>
        <taxon>Clavicipitaceae</taxon>
        <taxon>Moelleriella</taxon>
    </lineage>
</organism>
<dbReference type="Proteomes" id="UP000078544">
    <property type="component" value="Unassembled WGS sequence"/>
</dbReference>
<dbReference type="CDD" id="cd05251">
    <property type="entry name" value="NmrA_like_SDR_a"/>
    <property type="match status" value="1"/>
</dbReference>
<dbReference type="PANTHER" id="PTHR42748">
    <property type="entry name" value="NITROGEN METABOLITE REPRESSION PROTEIN NMRA FAMILY MEMBER"/>
    <property type="match status" value="1"/>
</dbReference>
<evidence type="ECO:0000313" key="5">
    <source>
        <dbReference type="Proteomes" id="UP000078544"/>
    </source>
</evidence>
<dbReference type="STRING" id="1081109.A0A168CHY0"/>
<dbReference type="EMBL" id="AZGY01000007">
    <property type="protein sequence ID" value="KZZ96626.1"/>
    <property type="molecule type" value="Genomic_DNA"/>
</dbReference>
<dbReference type="InterPro" id="IPR036291">
    <property type="entry name" value="NAD(P)-bd_dom_sf"/>
</dbReference>
<dbReference type="AlphaFoldDB" id="A0A168CHY0"/>
<keyword evidence="5" id="KW-1185">Reference proteome</keyword>
<gene>
    <name evidence="4" type="ORF">AAL_03855</name>
</gene>
<dbReference type="PANTHER" id="PTHR42748:SF31">
    <property type="entry name" value="NMRA-LIKE DOMAIN-CONTAINING PROTEIN-RELATED"/>
    <property type="match status" value="1"/>
</dbReference>
<evidence type="ECO:0000256" key="1">
    <source>
        <dbReference type="ARBA" id="ARBA00006328"/>
    </source>
</evidence>
<dbReference type="OrthoDB" id="300709at2759"/>
<dbReference type="Pfam" id="PF05368">
    <property type="entry name" value="NmrA"/>
    <property type="match status" value="1"/>
</dbReference>
<proteinExistence type="inferred from homology"/>
<evidence type="ECO:0000259" key="3">
    <source>
        <dbReference type="Pfam" id="PF05368"/>
    </source>
</evidence>
<comment type="caution">
    <text evidence="4">The sequence shown here is derived from an EMBL/GenBank/DDBJ whole genome shotgun (WGS) entry which is preliminary data.</text>
</comment>
<comment type="similarity">
    <text evidence="1">Belongs to the NmrA-type oxidoreductase family.</text>
</comment>
<accession>A0A168CHY0</accession>
<dbReference type="GO" id="GO:0005634">
    <property type="term" value="C:nucleus"/>
    <property type="evidence" value="ECO:0007669"/>
    <property type="project" value="TreeGrafter"/>
</dbReference>